<feature type="compositionally biased region" description="Polar residues" evidence="1">
    <location>
        <begin position="93"/>
        <end position="110"/>
    </location>
</feature>
<evidence type="ECO:0000313" key="3">
    <source>
        <dbReference type="EMBL" id="EMR4588052.1"/>
    </source>
</evidence>
<evidence type="ECO:0000313" key="2">
    <source>
        <dbReference type="EMBL" id="ELR5215865.1"/>
    </source>
</evidence>
<comment type="caution">
    <text evidence="2">The sequence shown here is derived from an EMBL/GenBank/DDBJ whole genome shotgun (WGS) entry which is preliminary data.</text>
</comment>
<name>A0AAD2VP49_PRORE</name>
<dbReference type="AlphaFoldDB" id="A0AAD2VP49"/>
<dbReference type="EMBL" id="ABEXCJ040000001">
    <property type="protein sequence ID" value="ELR5215865.1"/>
    <property type="molecule type" value="Genomic_DNA"/>
</dbReference>
<accession>A0AAD2VP49</accession>
<proteinExistence type="predicted"/>
<organism evidence="2">
    <name type="scientific">Providencia rettgeri</name>
    <dbReference type="NCBI Taxonomy" id="587"/>
    <lineage>
        <taxon>Bacteria</taxon>
        <taxon>Pseudomonadati</taxon>
        <taxon>Pseudomonadota</taxon>
        <taxon>Gammaproteobacteria</taxon>
        <taxon>Enterobacterales</taxon>
        <taxon>Morganellaceae</taxon>
        <taxon>Providencia</taxon>
    </lineage>
</organism>
<protein>
    <submittedName>
        <fullName evidence="2">Uncharacterized protein</fullName>
    </submittedName>
</protein>
<dbReference type="EMBL" id="ABEXCJ050000001">
    <property type="protein sequence ID" value="EMR4588052.1"/>
    <property type="molecule type" value="Genomic_DNA"/>
</dbReference>
<sequence>MKGTTLTDLTNAWDSTKRAITKRTHAASGYVNKQRWLDIVLAHHRRVVRGKMGTNKPNKAARIAGELNRMDVLGAMIRNNRKNSGLPEIIHTFGNSGTAKGQREASNAGN</sequence>
<gene>
    <name evidence="3" type="ORF">M0K77_000302</name>
    <name evidence="2" type="ORF">M0K77_RS01510</name>
</gene>
<reference evidence="2" key="1">
    <citation type="submission" date="2023-10" db="EMBL/GenBank/DDBJ databases">
        <authorList>
            <consortium name="Clinical and Environmental Microbiology Branch: Whole genome sequencing antimicrobial resistance pathogens in the healthcare setting"/>
        </authorList>
    </citation>
    <scope>NUCLEOTIDE SEQUENCE</scope>
    <source>
        <strain evidence="2">2020QW-00022</strain>
    </source>
</reference>
<feature type="region of interest" description="Disordered" evidence="1">
    <location>
        <begin position="86"/>
        <end position="110"/>
    </location>
</feature>
<evidence type="ECO:0000256" key="1">
    <source>
        <dbReference type="SAM" id="MobiDB-lite"/>
    </source>
</evidence>